<protein>
    <submittedName>
        <fullName evidence="2">Uncharacterized protein</fullName>
    </submittedName>
</protein>
<comment type="caution">
    <text evidence="2">The sequence shown here is derived from an EMBL/GenBank/DDBJ whole genome shotgun (WGS) entry which is preliminary data.</text>
</comment>
<organism evidence="2 3">
    <name type="scientific">Planosporangium mesophilum</name>
    <dbReference type="NCBI Taxonomy" id="689768"/>
    <lineage>
        <taxon>Bacteria</taxon>
        <taxon>Bacillati</taxon>
        <taxon>Actinomycetota</taxon>
        <taxon>Actinomycetes</taxon>
        <taxon>Micromonosporales</taxon>
        <taxon>Micromonosporaceae</taxon>
        <taxon>Planosporangium</taxon>
    </lineage>
</organism>
<proteinExistence type="predicted"/>
<dbReference type="RefSeq" id="WP_168117781.1">
    <property type="nucleotide sequence ID" value="NZ_BOON01000060.1"/>
</dbReference>
<gene>
    <name evidence="2" type="ORF">Pme01_54900</name>
</gene>
<evidence type="ECO:0000313" key="3">
    <source>
        <dbReference type="Proteomes" id="UP000599074"/>
    </source>
</evidence>
<dbReference type="AlphaFoldDB" id="A0A8J3X6M9"/>
<sequence length="51" mass="5325">MGGTGADTALRDAERAASANPVTRGDVPRRVLRTADAVPAVKRRMFADLGS</sequence>
<keyword evidence="3" id="KW-1185">Reference proteome</keyword>
<feature type="region of interest" description="Disordered" evidence="1">
    <location>
        <begin position="1"/>
        <end position="28"/>
    </location>
</feature>
<accession>A0A8J3X6M9</accession>
<evidence type="ECO:0000256" key="1">
    <source>
        <dbReference type="SAM" id="MobiDB-lite"/>
    </source>
</evidence>
<evidence type="ECO:0000313" key="2">
    <source>
        <dbReference type="EMBL" id="GII25893.1"/>
    </source>
</evidence>
<reference evidence="2" key="1">
    <citation type="submission" date="2021-01" db="EMBL/GenBank/DDBJ databases">
        <title>Whole genome shotgun sequence of Planosporangium mesophilum NBRC 109066.</title>
        <authorList>
            <person name="Komaki H."/>
            <person name="Tamura T."/>
        </authorList>
    </citation>
    <scope>NUCLEOTIDE SEQUENCE</scope>
    <source>
        <strain evidence="2">NBRC 109066</strain>
    </source>
</reference>
<dbReference type="Proteomes" id="UP000599074">
    <property type="component" value="Unassembled WGS sequence"/>
</dbReference>
<name>A0A8J3X6M9_9ACTN</name>
<dbReference type="EMBL" id="BOON01000060">
    <property type="protein sequence ID" value="GII25893.1"/>
    <property type="molecule type" value="Genomic_DNA"/>
</dbReference>